<dbReference type="NCBIfam" id="NF006886">
    <property type="entry name" value="PRK09376.1"/>
    <property type="match status" value="1"/>
</dbReference>
<gene>
    <name evidence="9 14" type="primary">rho</name>
    <name evidence="14" type="ORF">ERS852511_01560</name>
</gene>
<keyword evidence="6 9" id="KW-0694">RNA-binding</keyword>
<feature type="compositionally biased region" description="Low complexity" evidence="12">
    <location>
        <begin position="256"/>
        <end position="278"/>
    </location>
</feature>
<dbReference type="GO" id="GO:0003723">
    <property type="term" value="F:RNA binding"/>
    <property type="evidence" value="ECO:0007669"/>
    <property type="project" value="UniProtKB-UniRule"/>
</dbReference>
<dbReference type="InterPro" id="IPR011129">
    <property type="entry name" value="CSD"/>
</dbReference>
<evidence type="ECO:0000256" key="12">
    <source>
        <dbReference type="SAM" id="MobiDB-lite"/>
    </source>
</evidence>
<dbReference type="InterPro" id="IPR000194">
    <property type="entry name" value="ATPase_F1/V1/A1_a/bsu_nucl-bd"/>
</dbReference>
<feature type="compositionally biased region" description="Low complexity" evidence="12">
    <location>
        <begin position="286"/>
        <end position="311"/>
    </location>
</feature>
<dbReference type="InterPro" id="IPR027417">
    <property type="entry name" value="P-loop_NTPase"/>
</dbReference>
<keyword evidence="5 9" id="KW-0067">ATP-binding</keyword>
<comment type="similarity">
    <text evidence="9 11">Belongs to the Rho family.</text>
</comment>
<evidence type="ECO:0000313" key="15">
    <source>
        <dbReference type="Proteomes" id="UP000095576"/>
    </source>
</evidence>
<reference evidence="14 15" key="1">
    <citation type="submission" date="2015-09" db="EMBL/GenBank/DDBJ databases">
        <authorList>
            <consortium name="Pathogen Informatics"/>
        </authorList>
    </citation>
    <scope>NUCLEOTIDE SEQUENCE [LARGE SCALE GENOMIC DNA]</scope>
    <source>
        <strain evidence="14 15">2789STDY5834899</strain>
    </source>
</reference>
<proteinExistence type="inferred from homology"/>
<feature type="compositionally biased region" description="Basic and acidic residues" evidence="12">
    <location>
        <begin position="105"/>
        <end position="127"/>
    </location>
</feature>
<dbReference type="InterPro" id="IPR041703">
    <property type="entry name" value="Rho_factor_ATP-bd"/>
</dbReference>
<accession>A0A174LQD1</accession>
<comment type="caution">
    <text evidence="9">Lacks conserved residue(s) required for the propagation of feature annotation.</text>
</comment>
<sequence>MYNIIQLNDKNLSELQVIAKELGIKKADSFKKEELVYKILDEQAIAGATKKVAAEKLKEERKGDKNKRSRTAAPKKEEKVAPAAKNAEVTKNKENAPAAKPQQQPKEEAANKAKEAPVAEPKAEKAAPKRKVGRPRKDANIAEKAENKEVENAKPIVKPTEEKAVAEKTVVAPAAEKATPTQETEKKVKENKPAVAEKPVIAKPQKKSAPVIDEESTILSSEDDDDFIPIEDLPSEKIELPTELFGKFEATKAETAQAAPEQAPQPQQQQHSQPQQRQRIVRPRDNNNNNAGNNNANANNNNNFQRNNNNNQRPLMQQRPTQQQNNAAENLPPVQQQPERKVIEREKPYEFDDILSGVGVLEIMQDGYGFLRSSDYNYLSSPDDIYVSQSQIKLFGLKTGDVVEGIIRPPKEGEKYFPLVKVSKINGRDAAFVRDRVPFEHLTPLFPDEKFRLCKGGYSDSMSARVVDLFAPIGKGQRALIVAQPKTGKTILMKDIANAIAANHPEVYMIMLLIDERPEEVTDMARSVNAEVIASTFDEPAERHVKIAGIVLEKAKRLVECGHDVVIFLDSITRLARAYNTVSPASGKVLSGGVDANALHKPKRFFGAARNIENGGSLTIIATALIDTGSKMDEVIFEEFKGTGNMELQLDRNLSNKRIFPAVNITASSTRRDDLLLDKTTLDRMWILRKYLADMNPIEAMDFVKDRLEKTRDNDEFLMSMNS</sequence>
<keyword evidence="2 9" id="KW-0547">Nucleotide-binding</keyword>
<dbReference type="EMBL" id="CZAP01000004">
    <property type="protein sequence ID" value="CUP24946.1"/>
    <property type="molecule type" value="Genomic_DNA"/>
</dbReference>
<evidence type="ECO:0000256" key="10">
    <source>
        <dbReference type="NCBIfam" id="TIGR00767"/>
    </source>
</evidence>
<feature type="compositionally biased region" description="Basic and acidic residues" evidence="12">
    <location>
        <begin position="183"/>
        <end position="192"/>
    </location>
</feature>
<dbReference type="Gene3D" id="2.40.50.140">
    <property type="entry name" value="Nucleic acid-binding proteins"/>
    <property type="match status" value="1"/>
</dbReference>
<dbReference type="InterPro" id="IPR036269">
    <property type="entry name" value="Rho_N_sf"/>
</dbReference>
<dbReference type="PROSITE" id="PS51856">
    <property type="entry name" value="RHO_RNA_BD"/>
    <property type="match status" value="1"/>
</dbReference>
<evidence type="ECO:0000256" key="5">
    <source>
        <dbReference type="ARBA" id="ARBA00022840"/>
    </source>
</evidence>
<dbReference type="AlphaFoldDB" id="A0A174LQD1"/>
<keyword evidence="3 9" id="KW-0378">Hydrolase</keyword>
<dbReference type="Gene3D" id="3.40.50.300">
    <property type="entry name" value="P-loop containing nucleotide triphosphate hydrolases"/>
    <property type="match status" value="1"/>
</dbReference>
<evidence type="ECO:0000256" key="7">
    <source>
        <dbReference type="ARBA" id="ARBA00023015"/>
    </source>
</evidence>
<dbReference type="CDD" id="cd04459">
    <property type="entry name" value="Rho_CSD"/>
    <property type="match status" value="1"/>
</dbReference>
<dbReference type="GO" id="GO:0005829">
    <property type="term" value="C:cytosol"/>
    <property type="evidence" value="ECO:0007669"/>
    <property type="project" value="UniProtKB-ARBA"/>
</dbReference>
<feature type="region of interest" description="Disordered" evidence="12">
    <location>
        <begin position="253"/>
        <end position="345"/>
    </location>
</feature>
<keyword evidence="1 9" id="KW-0806">Transcription termination</keyword>
<dbReference type="GO" id="GO:0016787">
    <property type="term" value="F:hydrolase activity"/>
    <property type="evidence" value="ECO:0007669"/>
    <property type="project" value="UniProtKB-KW"/>
</dbReference>
<evidence type="ECO:0000256" key="8">
    <source>
        <dbReference type="ARBA" id="ARBA00023163"/>
    </source>
</evidence>
<dbReference type="SUPFAM" id="SSF50249">
    <property type="entry name" value="Nucleic acid-binding proteins"/>
    <property type="match status" value="1"/>
</dbReference>
<protein>
    <recommendedName>
        <fullName evidence="9 10">Transcription termination factor Rho</fullName>
        <ecNumber evidence="9 10">3.6.4.-</ecNumber>
    </recommendedName>
    <alternativeName>
        <fullName evidence="9">ATP-dependent helicase Rho</fullName>
    </alternativeName>
</protein>
<dbReference type="InterPro" id="IPR004665">
    <property type="entry name" value="Term_rho"/>
</dbReference>
<evidence type="ECO:0000256" key="11">
    <source>
        <dbReference type="PROSITE-ProRule" id="PRU01203"/>
    </source>
</evidence>
<evidence type="ECO:0000256" key="2">
    <source>
        <dbReference type="ARBA" id="ARBA00022741"/>
    </source>
</evidence>
<dbReference type="RefSeq" id="WP_055299298.1">
    <property type="nucleotide sequence ID" value="NZ_CZAP01000004.1"/>
</dbReference>
<dbReference type="CDD" id="cd01128">
    <property type="entry name" value="rho_factor_C"/>
    <property type="match status" value="1"/>
</dbReference>
<dbReference type="SMART" id="SM00959">
    <property type="entry name" value="Rho_N"/>
    <property type="match status" value="1"/>
</dbReference>
<evidence type="ECO:0000256" key="6">
    <source>
        <dbReference type="ARBA" id="ARBA00022884"/>
    </source>
</evidence>
<evidence type="ECO:0000256" key="4">
    <source>
        <dbReference type="ARBA" id="ARBA00022806"/>
    </source>
</evidence>
<dbReference type="InterPro" id="IPR003593">
    <property type="entry name" value="AAA+_ATPase"/>
</dbReference>
<dbReference type="EC" id="3.6.4.-" evidence="9 10"/>
<organism evidence="14 15">
    <name type="scientific">Bacteroides thetaiotaomicron</name>
    <dbReference type="NCBI Taxonomy" id="818"/>
    <lineage>
        <taxon>Bacteria</taxon>
        <taxon>Pseudomonadati</taxon>
        <taxon>Bacteroidota</taxon>
        <taxon>Bacteroidia</taxon>
        <taxon>Bacteroidales</taxon>
        <taxon>Bacteroidaceae</taxon>
        <taxon>Bacteroides</taxon>
    </lineage>
</organism>
<dbReference type="GO" id="GO:0006353">
    <property type="term" value="P:DNA-templated transcription termination"/>
    <property type="evidence" value="ECO:0007669"/>
    <property type="project" value="UniProtKB-UniRule"/>
</dbReference>
<comment type="function">
    <text evidence="9">Facilitates transcription termination by a mechanism that involves Rho binding to the nascent RNA, activation of Rho's RNA-dependent ATPase activity, and release of the mRNA from the DNA template.</text>
</comment>
<evidence type="ECO:0000259" key="13">
    <source>
        <dbReference type="PROSITE" id="PS51856"/>
    </source>
</evidence>
<dbReference type="InterPro" id="IPR011112">
    <property type="entry name" value="Rho-like_N"/>
</dbReference>
<dbReference type="SUPFAM" id="SSF52540">
    <property type="entry name" value="P-loop containing nucleoside triphosphate hydrolases"/>
    <property type="match status" value="1"/>
</dbReference>
<feature type="region of interest" description="Disordered" evidence="12">
    <location>
        <begin position="56"/>
        <end position="239"/>
    </location>
</feature>
<evidence type="ECO:0000256" key="9">
    <source>
        <dbReference type="HAMAP-Rule" id="MF_01884"/>
    </source>
</evidence>
<dbReference type="HAMAP" id="MF_01884">
    <property type="entry name" value="Rho"/>
    <property type="match status" value="1"/>
</dbReference>
<dbReference type="SMART" id="SM00357">
    <property type="entry name" value="CSP"/>
    <property type="match status" value="1"/>
</dbReference>
<feature type="binding site" evidence="9">
    <location>
        <begin position="474"/>
        <end position="479"/>
    </location>
    <ligand>
        <name>ATP</name>
        <dbReference type="ChEBI" id="CHEBI:30616"/>
    </ligand>
</feature>
<keyword evidence="4 9" id="KW-0347">Helicase</keyword>
<dbReference type="NCBIfam" id="TIGR00767">
    <property type="entry name" value="rho"/>
    <property type="match status" value="1"/>
</dbReference>
<dbReference type="InterPro" id="IPR011113">
    <property type="entry name" value="Rho_RNA-bd"/>
</dbReference>
<dbReference type="GO" id="GO:0004386">
    <property type="term" value="F:helicase activity"/>
    <property type="evidence" value="ECO:0007669"/>
    <property type="project" value="UniProtKB-UniRule"/>
</dbReference>
<keyword evidence="7 9" id="KW-0805">Transcription regulation</keyword>
<dbReference type="PANTHER" id="PTHR46425:SF1">
    <property type="entry name" value="TRANSCRIPTION TERMINATION FACTOR RHO"/>
    <property type="match status" value="1"/>
</dbReference>
<feature type="compositionally biased region" description="Basic and acidic residues" evidence="12">
    <location>
        <begin position="135"/>
        <end position="152"/>
    </location>
</feature>
<dbReference type="GO" id="GO:0005524">
    <property type="term" value="F:ATP binding"/>
    <property type="evidence" value="ECO:0007669"/>
    <property type="project" value="UniProtKB-UniRule"/>
</dbReference>
<dbReference type="GO" id="GO:0008186">
    <property type="term" value="F:ATP-dependent activity, acting on RNA"/>
    <property type="evidence" value="ECO:0007669"/>
    <property type="project" value="UniProtKB-UniRule"/>
</dbReference>
<feature type="domain" description="Rho RNA-BD" evidence="13">
    <location>
        <begin position="354"/>
        <end position="429"/>
    </location>
</feature>
<comment type="subunit">
    <text evidence="9">Homohexamer. The homohexamer assembles into an open ring structure.</text>
</comment>
<feature type="binding site" evidence="9">
    <location>
        <position position="517"/>
    </location>
    <ligand>
        <name>ATP</name>
        <dbReference type="ChEBI" id="CHEBI:30616"/>
    </ligand>
</feature>
<dbReference type="SUPFAM" id="SSF68912">
    <property type="entry name" value="Rho N-terminal domain-like"/>
    <property type="match status" value="1"/>
</dbReference>
<dbReference type="Pfam" id="PF07498">
    <property type="entry name" value="Rho_N"/>
    <property type="match status" value="1"/>
</dbReference>
<evidence type="ECO:0000256" key="1">
    <source>
        <dbReference type="ARBA" id="ARBA00022472"/>
    </source>
</evidence>
<feature type="compositionally biased region" description="Acidic residues" evidence="12">
    <location>
        <begin position="212"/>
        <end position="229"/>
    </location>
</feature>
<dbReference type="InterPro" id="IPR012340">
    <property type="entry name" value="NA-bd_OB-fold"/>
</dbReference>
<evidence type="ECO:0000256" key="3">
    <source>
        <dbReference type="ARBA" id="ARBA00022801"/>
    </source>
</evidence>
<dbReference type="PANTHER" id="PTHR46425">
    <property type="entry name" value="TRANSCRIPTION TERMINATION FACTOR RHO"/>
    <property type="match status" value="1"/>
</dbReference>
<keyword evidence="8 9" id="KW-0804">Transcription</keyword>
<dbReference type="Pfam" id="PF07497">
    <property type="entry name" value="Rho_RNA_bind"/>
    <property type="match status" value="1"/>
</dbReference>
<dbReference type="SMART" id="SM00382">
    <property type="entry name" value="AAA"/>
    <property type="match status" value="1"/>
</dbReference>
<feature type="compositionally biased region" description="Polar residues" evidence="12">
    <location>
        <begin position="312"/>
        <end position="337"/>
    </location>
</feature>
<evidence type="ECO:0000313" key="14">
    <source>
        <dbReference type="EMBL" id="CUP24946.1"/>
    </source>
</evidence>
<name>A0A174LQD1_BACT4</name>
<dbReference type="Pfam" id="PF00006">
    <property type="entry name" value="ATP-synt_ab"/>
    <property type="match status" value="1"/>
</dbReference>
<dbReference type="Gene3D" id="1.10.720.10">
    <property type="match status" value="1"/>
</dbReference>
<feature type="binding site" evidence="9">
    <location>
        <begin position="486"/>
        <end position="491"/>
    </location>
    <ligand>
        <name>ATP</name>
        <dbReference type="ChEBI" id="CHEBI:30616"/>
    </ligand>
</feature>
<dbReference type="Proteomes" id="UP000095576">
    <property type="component" value="Unassembled WGS sequence"/>
</dbReference>